<feature type="binding site" evidence="11">
    <location>
        <position position="100"/>
    </location>
    <ligand>
        <name>[4Fe-4S] cluster</name>
        <dbReference type="ChEBI" id="CHEBI:49883"/>
        <note>4Fe-4S-S-AdoMet</note>
    </ligand>
</feature>
<dbReference type="AlphaFoldDB" id="A0A2L1GNU1"/>
<dbReference type="InterPro" id="IPR007197">
    <property type="entry name" value="rSAM"/>
</dbReference>
<evidence type="ECO:0000256" key="12">
    <source>
        <dbReference type="PIRSR" id="PIRSR603739-50"/>
    </source>
</evidence>
<dbReference type="InterPro" id="IPR025895">
    <property type="entry name" value="LAM_C_dom"/>
</dbReference>
<keyword evidence="7 12" id="KW-0663">Pyridoxal phosphate</keyword>
<name>A0A2L1GNU1_9BACT</name>
<protein>
    <submittedName>
        <fullName evidence="14">Lysine 2,3-aminomutase</fullName>
    </submittedName>
</protein>
<dbReference type="PIRSF" id="PIRSF004911">
    <property type="entry name" value="DUF160"/>
    <property type="match status" value="1"/>
</dbReference>
<evidence type="ECO:0000256" key="7">
    <source>
        <dbReference type="ARBA" id="ARBA00022898"/>
    </source>
</evidence>
<dbReference type="GO" id="GO:0051539">
    <property type="term" value="F:4 iron, 4 sulfur cluster binding"/>
    <property type="evidence" value="ECO:0007669"/>
    <property type="project" value="UniProtKB-KW"/>
</dbReference>
<evidence type="ECO:0000256" key="8">
    <source>
        <dbReference type="ARBA" id="ARBA00023004"/>
    </source>
</evidence>
<dbReference type="NCBIfam" id="TIGR00238">
    <property type="entry name" value="KamA family radical SAM protein"/>
    <property type="match status" value="1"/>
</dbReference>
<feature type="modified residue" description="N6-(pyridoxal phosphate)lysine" evidence="12">
    <location>
        <position position="312"/>
    </location>
</feature>
<dbReference type="KEGG" id="deo:CAY53_07720"/>
<keyword evidence="10" id="KW-0413">Isomerase</keyword>
<keyword evidence="4 11" id="KW-0004">4Fe-4S</keyword>
<dbReference type="SUPFAM" id="SSF102114">
    <property type="entry name" value="Radical SAM enzymes"/>
    <property type="match status" value="1"/>
</dbReference>
<evidence type="ECO:0000313" key="15">
    <source>
        <dbReference type="Proteomes" id="UP000239867"/>
    </source>
</evidence>
<dbReference type="PROSITE" id="PS51918">
    <property type="entry name" value="RADICAL_SAM"/>
    <property type="match status" value="1"/>
</dbReference>
<evidence type="ECO:0000256" key="9">
    <source>
        <dbReference type="ARBA" id="ARBA00023014"/>
    </source>
</evidence>
<feature type="domain" description="Radical SAM core" evidence="13">
    <location>
        <begin position="86"/>
        <end position="307"/>
    </location>
</feature>
<evidence type="ECO:0000256" key="11">
    <source>
        <dbReference type="PIRSR" id="PIRSR004911-1"/>
    </source>
</evidence>
<dbReference type="OrthoDB" id="9768064at2"/>
<accession>A0A2L1GNU1</accession>
<comment type="cofactor">
    <cofactor evidence="1 12">
        <name>pyridoxal 5'-phosphate</name>
        <dbReference type="ChEBI" id="CHEBI:597326"/>
    </cofactor>
</comment>
<dbReference type="GO" id="GO:0046872">
    <property type="term" value="F:metal ion binding"/>
    <property type="evidence" value="ECO:0007669"/>
    <property type="project" value="UniProtKB-KW"/>
</dbReference>
<evidence type="ECO:0000256" key="5">
    <source>
        <dbReference type="ARBA" id="ARBA00022691"/>
    </source>
</evidence>
<organism evidence="14 15">
    <name type="scientific">Desulfobulbus oralis</name>
    <dbReference type="NCBI Taxonomy" id="1986146"/>
    <lineage>
        <taxon>Bacteria</taxon>
        <taxon>Pseudomonadati</taxon>
        <taxon>Thermodesulfobacteriota</taxon>
        <taxon>Desulfobulbia</taxon>
        <taxon>Desulfobulbales</taxon>
        <taxon>Desulfobulbaceae</taxon>
        <taxon>Desulfobulbus</taxon>
    </lineage>
</organism>
<dbReference type="Proteomes" id="UP000239867">
    <property type="component" value="Chromosome"/>
</dbReference>
<dbReference type="InterPro" id="IPR058240">
    <property type="entry name" value="rSAM_sf"/>
</dbReference>
<evidence type="ECO:0000256" key="1">
    <source>
        <dbReference type="ARBA" id="ARBA00001933"/>
    </source>
</evidence>
<comment type="similarity">
    <text evidence="3">Belongs to the radical SAM superfamily. KamA family.</text>
</comment>
<evidence type="ECO:0000259" key="13">
    <source>
        <dbReference type="PROSITE" id="PS51918"/>
    </source>
</evidence>
<evidence type="ECO:0000256" key="2">
    <source>
        <dbReference type="ARBA" id="ARBA00001966"/>
    </source>
</evidence>
<feature type="binding site" evidence="11">
    <location>
        <position position="104"/>
    </location>
    <ligand>
        <name>[4Fe-4S] cluster</name>
        <dbReference type="ChEBI" id="CHEBI:49883"/>
        <note>4Fe-4S-S-AdoMet</note>
    </ligand>
</feature>
<gene>
    <name evidence="14" type="ORF">CAY53_07720</name>
</gene>
<keyword evidence="9 11" id="KW-0411">Iron-sulfur</keyword>
<evidence type="ECO:0000256" key="3">
    <source>
        <dbReference type="ARBA" id="ARBA00008703"/>
    </source>
</evidence>
<dbReference type="Pfam" id="PF12544">
    <property type="entry name" value="LAM_C"/>
    <property type="match status" value="1"/>
</dbReference>
<dbReference type="PANTHER" id="PTHR30538:SF1">
    <property type="entry name" value="L-LYSINE 2,3-AMINOMUTASE"/>
    <property type="match status" value="1"/>
</dbReference>
<keyword evidence="15" id="KW-1185">Reference proteome</keyword>
<dbReference type="SFLD" id="SFLDG01070">
    <property type="entry name" value="PLP-dependent"/>
    <property type="match status" value="1"/>
</dbReference>
<evidence type="ECO:0000256" key="6">
    <source>
        <dbReference type="ARBA" id="ARBA00022723"/>
    </source>
</evidence>
<reference evidence="14 15" key="1">
    <citation type="journal article" date="2018" name="MBio">
        <title>Insights into the evolution of host association through the isolation and characterization of a novel human periodontal pathobiont, Desulfobulbus oralis.</title>
        <authorList>
            <person name="Cross K.L."/>
            <person name="Chirania P."/>
            <person name="Xiong W."/>
            <person name="Beall C.J."/>
            <person name="Elkins J.G."/>
            <person name="Giannone R.J."/>
            <person name="Griffen A.L."/>
            <person name="Guss A.M."/>
            <person name="Hettich R.L."/>
            <person name="Joshi S.S."/>
            <person name="Mokrzan E.M."/>
            <person name="Martin R.K."/>
            <person name="Zhulin I.B."/>
            <person name="Leys E.J."/>
            <person name="Podar M."/>
        </authorList>
    </citation>
    <scope>NUCLEOTIDE SEQUENCE [LARGE SCALE GENOMIC DNA]</scope>
    <source>
        <strain evidence="14 15">ORNL</strain>
    </source>
</reference>
<dbReference type="InterPro" id="IPR003739">
    <property type="entry name" value="Lys_aminomutase/Glu_NH3_mut"/>
</dbReference>
<sequence>MSIPASALITRPEELASLAHVDPEILAKIHAVYPLRVSRYFLELALQHGAPLLRQVVPDLLELADTATPADPLNEENLSPLPCLIHRYPDRVVLLVSRDCPTFCRFCTRKRKIGTAGMQLTQEMFKAALEYIRKRPAIVDVLISGGDPLMLADEALEQILAQVRAIPGVRFIRIGSRMPCMMPQRITEKLVAMLKRFHPLYMNLHFNHPDELSPEATAACERLANAGIPLGSQTVLLRGVNDSAAILQELFYRLLAARVKPYYLFQIDQVRGTSHFRTTIQSGQAIMRRLIGHVSGMAQPHYALDTPGGGGKIPLCPGYLDSLHEHCTFTTYAGKTGSYPNTLWPKSR</sequence>
<evidence type="ECO:0000313" key="14">
    <source>
        <dbReference type="EMBL" id="AVD71365.1"/>
    </source>
</evidence>
<dbReference type="InterPro" id="IPR013785">
    <property type="entry name" value="Aldolase_TIM"/>
</dbReference>
<dbReference type="Gene3D" id="3.20.20.70">
    <property type="entry name" value="Aldolase class I"/>
    <property type="match status" value="1"/>
</dbReference>
<comment type="cofactor">
    <cofactor evidence="2">
        <name>[4Fe-4S] cluster</name>
        <dbReference type="ChEBI" id="CHEBI:49883"/>
    </cofactor>
</comment>
<dbReference type="GO" id="GO:0016853">
    <property type="term" value="F:isomerase activity"/>
    <property type="evidence" value="ECO:0007669"/>
    <property type="project" value="UniProtKB-KW"/>
</dbReference>
<dbReference type="EMBL" id="CP021255">
    <property type="protein sequence ID" value="AVD71365.1"/>
    <property type="molecule type" value="Genomic_DNA"/>
</dbReference>
<evidence type="ECO:0000256" key="4">
    <source>
        <dbReference type="ARBA" id="ARBA00022485"/>
    </source>
</evidence>
<evidence type="ECO:0000256" key="10">
    <source>
        <dbReference type="ARBA" id="ARBA00023235"/>
    </source>
</evidence>
<dbReference type="CDD" id="cd01335">
    <property type="entry name" value="Radical_SAM"/>
    <property type="match status" value="1"/>
</dbReference>
<dbReference type="Pfam" id="PF04055">
    <property type="entry name" value="Radical_SAM"/>
    <property type="match status" value="1"/>
</dbReference>
<keyword evidence="6 11" id="KW-0479">Metal-binding</keyword>
<dbReference type="SFLD" id="SFLDS00029">
    <property type="entry name" value="Radical_SAM"/>
    <property type="match status" value="1"/>
</dbReference>
<feature type="binding site" evidence="11">
    <location>
        <position position="107"/>
    </location>
    <ligand>
        <name>[4Fe-4S] cluster</name>
        <dbReference type="ChEBI" id="CHEBI:49883"/>
        <note>4Fe-4S-S-AdoMet</note>
    </ligand>
</feature>
<keyword evidence="5" id="KW-0949">S-adenosyl-L-methionine</keyword>
<proteinExistence type="inferred from homology"/>
<dbReference type="RefSeq" id="WP_104936631.1">
    <property type="nucleotide sequence ID" value="NZ_CP021255.1"/>
</dbReference>
<dbReference type="PANTHER" id="PTHR30538">
    <property type="entry name" value="LYSINE 2,3-AMINOMUTASE-RELATED"/>
    <property type="match status" value="1"/>
</dbReference>
<keyword evidence="8" id="KW-0408">Iron</keyword>